<accession>L8H1I2</accession>
<evidence type="ECO:0000313" key="2">
    <source>
        <dbReference type="EMBL" id="ELR19085.1"/>
    </source>
</evidence>
<protein>
    <submittedName>
        <fullName evidence="2">Uncharacterized protein</fullName>
    </submittedName>
</protein>
<gene>
    <name evidence="2" type="ORF">ACA1_236930</name>
</gene>
<dbReference type="Proteomes" id="UP000011083">
    <property type="component" value="Unassembled WGS sequence"/>
</dbReference>
<sequence>MGEEKDEEEKPAAVGTATATASSTAARHRVGGGNKRKRRDEGDDGYAGDVVERVRERLRKQAGLVLSKLADDPACCDALRVYDGLVVQAMLLAPHQGPLAPLLHKLLLNIGLAAASSPTAF</sequence>
<organism evidence="2 3">
    <name type="scientific">Acanthamoeba castellanii (strain ATCC 30010 / Neff)</name>
    <dbReference type="NCBI Taxonomy" id="1257118"/>
    <lineage>
        <taxon>Eukaryota</taxon>
        <taxon>Amoebozoa</taxon>
        <taxon>Discosea</taxon>
        <taxon>Longamoebia</taxon>
        <taxon>Centramoebida</taxon>
        <taxon>Acanthamoebidae</taxon>
        <taxon>Acanthamoeba</taxon>
    </lineage>
</organism>
<dbReference type="VEuPathDB" id="AmoebaDB:ACA1_236930"/>
<dbReference type="GeneID" id="14919855"/>
<evidence type="ECO:0000256" key="1">
    <source>
        <dbReference type="SAM" id="MobiDB-lite"/>
    </source>
</evidence>
<dbReference type="RefSeq" id="XP_004341149.1">
    <property type="nucleotide sequence ID" value="XM_004341101.1"/>
</dbReference>
<evidence type="ECO:0000313" key="3">
    <source>
        <dbReference type="Proteomes" id="UP000011083"/>
    </source>
</evidence>
<proteinExistence type="predicted"/>
<feature type="compositionally biased region" description="Low complexity" evidence="1">
    <location>
        <begin position="12"/>
        <end position="25"/>
    </location>
</feature>
<feature type="region of interest" description="Disordered" evidence="1">
    <location>
        <begin position="1"/>
        <end position="48"/>
    </location>
</feature>
<dbReference type="EMBL" id="KB007939">
    <property type="protein sequence ID" value="ELR19085.1"/>
    <property type="molecule type" value="Genomic_DNA"/>
</dbReference>
<keyword evidence="3" id="KW-1185">Reference proteome</keyword>
<dbReference type="OrthoDB" id="10044343at2759"/>
<name>L8H1I2_ACACF</name>
<reference evidence="2 3" key="1">
    <citation type="journal article" date="2013" name="Genome Biol.">
        <title>Genome of Acanthamoeba castellanii highlights extensive lateral gene transfer and early evolution of tyrosine kinase signaling.</title>
        <authorList>
            <person name="Clarke M."/>
            <person name="Lohan A.J."/>
            <person name="Liu B."/>
            <person name="Lagkouvardos I."/>
            <person name="Roy S."/>
            <person name="Zafar N."/>
            <person name="Bertelli C."/>
            <person name="Schilde C."/>
            <person name="Kianianmomeni A."/>
            <person name="Burglin T.R."/>
            <person name="Frech C."/>
            <person name="Turcotte B."/>
            <person name="Kopec K.O."/>
            <person name="Synnott J.M."/>
            <person name="Choo C."/>
            <person name="Paponov I."/>
            <person name="Finkler A."/>
            <person name="Soon Heng Tan C."/>
            <person name="Hutchins A.P."/>
            <person name="Weinmeier T."/>
            <person name="Rattei T."/>
            <person name="Chu J.S."/>
            <person name="Gimenez G."/>
            <person name="Irimia M."/>
            <person name="Rigden D.J."/>
            <person name="Fitzpatrick D.A."/>
            <person name="Lorenzo-Morales J."/>
            <person name="Bateman A."/>
            <person name="Chiu C.H."/>
            <person name="Tang P."/>
            <person name="Hegemann P."/>
            <person name="Fromm H."/>
            <person name="Raoult D."/>
            <person name="Greub G."/>
            <person name="Miranda-Saavedra D."/>
            <person name="Chen N."/>
            <person name="Nash P."/>
            <person name="Ginger M.L."/>
            <person name="Horn M."/>
            <person name="Schaap P."/>
            <person name="Caler L."/>
            <person name="Loftus B."/>
        </authorList>
    </citation>
    <scope>NUCLEOTIDE SEQUENCE [LARGE SCALE GENOMIC DNA]</scope>
    <source>
        <strain evidence="2 3">Neff</strain>
    </source>
</reference>
<feature type="compositionally biased region" description="Basic residues" evidence="1">
    <location>
        <begin position="26"/>
        <end position="38"/>
    </location>
</feature>
<dbReference type="KEGG" id="acan:ACA1_236930"/>
<dbReference type="AlphaFoldDB" id="L8H1I2"/>